<protein>
    <recommendedName>
        <fullName evidence="2">Double jelly roll-like domain-containing protein</fullName>
    </recommendedName>
</protein>
<evidence type="ECO:0000256" key="1">
    <source>
        <dbReference type="SAM" id="Phobius"/>
    </source>
</evidence>
<keyword evidence="1" id="KW-0812">Transmembrane</keyword>
<name>A0ABQ9IK61_9NEOP</name>
<feature type="non-terminal residue" evidence="3">
    <location>
        <position position="289"/>
    </location>
</feature>
<keyword evidence="1" id="KW-0472">Membrane</keyword>
<evidence type="ECO:0000313" key="3">
    <source>
        <dbReference type="EMBL" id="KAJ8897090.1"/>
    </source>
</evidence>
<feature type="transmembrane region" description="Helical" evidence="1">
    <location>
        <begin position="85"/>
        <end position="116"/>
    </location>
</feature>
<comment type="caution">
    <text evidence="3">The sequence shown here is derived from an EMBL/GenBank/DDBJ whole genome shotgun (WGS) entry which is preliminary data.</text>
</comment>
<proteinExistence type="predicted"/>
<keyword evidence="4" id="KW-1185">Reference proteome</keyword>
<gene>
    <name evidence="3" type="ORF">PR048_002436</name>
</gene>
<evidence type="ECO:0000313" key="4">
    <source>
        <dbReference type="Proteomes" id="UP001159363"/>
    </source>
</evidence>
<dbReference type="Proteomes" id="UP001159363">
    <property type="component" value="Chromosome 1"/>
</dbReference>
<keyword evidence="1" id="KW-1133">Transmembrane helix</keyword>
<dbReference type="InterPro" id="IPR049512">
    <property type="entry name" value="DJR-like_dom"/>
</dbReference>
<reference evidence="3 4" key="1">
    <citation type="submission" date="2023-02" db="EMBL/GenBank/DDBJ databases">
        <title>LHISI_Scaffold_Assembly.</title>
        <authorList>
            <person name="Stuart O.P."/>
            <person name="Cleave R."/>
            <person name="Magrath M.J.L."/>
            <person name="Mikheyev A.S."/>
        </authorList>
    </citation>
    <scope>NUCLEOTIDE SEQUENCE [LARGE SCALE GENOMIC DNA]</scope>
    <source>
        <strain evidence="3">Daus_M_001</strain>
        <tissue evidence="3">Leg muscle</tissue>
    </source>
</reference>
<evidence type="ECO:0000259" key="2">
    <source>
        <dbReference type="Pfam" id="PF21738"/>
    </source>
</evidence>
<dbReference type="Pfam" id="PF21738">
    <property type="entry name" value="DJR-like_dom"/>
    <property type="match status" value="1"/>
</dbReference>
<dbReference type="EMBL" id="JARBHB010000001">
    <property type="protein sequence ID" value="KAJ8897090.1"/>
    <property type="molecule type" value="Genomic_DNA"/>
</dbReference>
<feature type="domain" description="Double jelly roll-like" evidence="2">
    <location>
        <begin position="2"/>
        <end position="72"/>
    </location>
</feature>
<organism evidence="3 4">
    <name type="scientific">Dryococelus australis</name>
    <dbReference type="NCBI Taxonomy" id="614101"/>
    <lineage>
        <taxon>Eukaryota</taxon>
        <taxon>Metazoa</taxon>
        <taxon>Ecdysozoa</taxon>
        <taxon>Arthropoda</taxon>
        <taxon>Hexapoda</taxon>
        <taxon>Insecta</taxon>
        <taxon>Pterygota</taxon>
        <taxon>Neoptera</taxon>
        <taxon>Polyneoptera</taxon>
        <taxon>Phasmatodea</taxon>
        <taxon>Verophasmatodea</taxon>
        <taxon>Anareolatae</taxon>
        <taxon>Phasmatidae</taxon>
        <taxon>Eurycanthinae</taxon>
        <taxon>Dryococelus</taxon>
    </lineage>
</organism>
<accession>A0ABQ9IK61</accession>
<sequence length="289" mass="33370">MINIKLYLNSQSYPYMNFNTNSGNCEYLMCYNMYKGYQETHYGKESAPILEPESFKTREPVFVFDISKQMSPVPIMLLINILKQCFIIIIIIIIIIIVIITITIIIILTTIAITIITDERCESDLITTMGFISRSHCFKRERCGVNGHARPTRRHLSSVLLNQSPFLPPGFAFTSPLDSQRARKCAAPTPQNRSDGIQFRKVDIFITSDNTFQSIGIPIYFEFSVGEQGIFNVPCDIVYFIRVNGTCSFFTNVRYRIVRFKIDNAYAPFPLQVEWWKMYRMQHGATARK</sequence>